<keyword evidence="4" id="KW-1185">Reference proteome</keyword>
<dbReference type="SUPFAM" id="SSF52087">
    <property type="entry name" value="CRAL/TRIO domain"/>
    <property type="match status" value="1"/>
</dbReference>
<dbReference type="SUPFAM" id="SSF46938">
    <property type="entry name" value="CRAL/TRIO N-terminal domain"/>
    <property type="match status" value="1"/>
</dbReference>
<comment type="caution">
    <text evidence="3">The sequence shown here is derived from an EMBL/GenBank/DDBJ whole genome shotgun (WGS) entry which is preliminary data.</text>
</comment>
<dbReference type="Pfam" id="PF03765">
    <property type="entry name" value="CRAL_TRIO_N"/>
    <property type="match status" value="1"/>
</dbReference>
<feature type="signal peptide" evidence="1">
    <location>
        <begin position="1"/>
        <end position="25"/>
    </location>
</feature>
<dbReference type="Gene3D" id="3.40.525.10">
    <property type="entry name" value="CRAL-TRIO lipid binding domain"/>
    <property type="match status" value="1"/>
</dbReference>
<dbReference type="CDD" id="cd00170">
    <property type="entry name" value="SEC14"/>
    <property type="match status" value="1"/>
</dbReference>
<proteinExistence type="predicted"/>
<dbReference type="EMBL" id="LNIX01000043">
    <property type="protein sequence ID" value="OXA38855.1"/>
    <property type="molecule type" value="Genomic_DNA"/>
</dbReference>
<evidence type="ECO:0000313" key="3">
    <source>
        <dbReference type="EMBL" id="OXA38855.1"/>
    </source>
</evidence>
<evidence type="ECO:0000259" key="2">
    <source>
        <dbReference type="PROSITE" id="PS50191"/>
    </source>
</evidence>
<dbReference type="PANTHER" id="PTHR23324:SF83">
    <property type="entry name" value="SEC14-LIKE PROTEIN 2"/>
    <property type="match status" value="1"/>
</dbReference>
<evidence type="ECO:0000313" key="4">
    <source>
        <dbReference type="Proteomes" id="UP000198287"/>
    </source>
</evidence>
<dbReference type="InterPro" id="IPR036865">
    <property type="entry name" value="CRAL-TRIO_dom_sf"/>
</dbReference>
<feature type="domain" description="CRAL-TRIO" evidence="2">
    <location>
        <begin position="99"/>
        <end position="270"/>
    </location>
</feature>
<dbReference type="PROSITE" id="PS50191">
    <property type="entry name" value="CRAL_TRIO"/>
    <property type="match status" value="1"/>
</dbReference>
<dbReference type="InterPro" id="IPR001251">
    <property type="entry name" value="CRAL-TRIO_dom"/>
</dbReference>
<keyword evidence="1" id="KW-0732">Signal</keyword>
<sequence length="270" mass="31209">MLPAAQKYLQVLLIVLIIFVSVTKQLENLTLTKAEKRKVDQFKDAISTLVFPRETMKEELNLVRYLRARRWDVTRANSMLMQTVKWWEDYKMNSIHDEDWSSFQKDYPIFINGTDKNGLPILALPLGDWDLRKAAVQGQIPNVIRWFIKNVDEVHTITRNLANGGKMNGTQWNLIGNLANFTRHQHMCVPCIRFHTEFATMYESHYPGGIGRLITLNTPSVFQVLLTLVGPVLSSTTRDAMQTLGTSKEEWAKVLRPNFEGNQLPESFRW</sequence>
<feature type="chain" id="PRO_5012466121" evidence="1">
    <location>
        <begin position="26"/>
        <end position="270"/>
    </location>
</feature>
<dbReference type="Pfam" id="PF00650">
    <property type="entry name" value="CRAL_TRIO"/>
    <property type="match status" value="1"/>
</dbReference>
<dbReference type="InterPro" id="IPR051064">
    <property type="entry name" value="SEC14/CRAL-TRIO_domain"/>
</dbReference>
<dbReference type="GO" id="GO:0005737">
    <property type="term" value="C:cytoplasm"/>
    <property type="evidence" value="ECO:0007669"/>
    <property type="project" value="TreeGrafter"/>
</dbReference>
<protein>
    <submittedName>
        <fullName evidence="3">SEC14 cytosolic factor</fullName>
    </submittedName>
</protein>
<gene>
    <name evidence="3" type="ORF">Fcan01_26388</name>
</gene>
<dbReference type="InterPro" id="IPR011074">
    <property type="entry name" value="CRAL/TRIO_N_dom"/>
</dbReference>
<reference evidence="3 4" key="1">
    <citation type="submission" date="2015-12" db="EMBL/GenBank/DDBJ databases">
        <title>The genome of Folsomia candida.</title>
        <authorList>
            <person name="Faddeeva A."/>
            <person name="Derks M.F."/>
            <person name="Anvar Y."/>
            <person name="Smit S."/>
            <person name="Van Straalen N."/>
            <person name="Roelofs D."/>
        </authorList>
    </citation>
    <scope>NUCLEOTIDE SEQUENCE [LARGE SCALE GENOMIC DNA]</scope>
    <source>
        <strain evidence="3 4">VU population</strain>
        <tissue evidence="3">Whole body</tissue>
    </source>
</reference>
<dbReference type="InterPro" id="IPR036273">
    <property type="entry name" value="CRAL/TRIO_N_dom_sf"/>
</dbReference>
<dbReference type="OrthoDB" id="1434354at2759"/>
<dbReference type="PANTHER" id="PTHR23324">
    <property type="entry name" value="SEC14 RELATED PROTEIN"/>
    <property type="match status" value="1"/>
</dbReference>
<evidence type="ECO:0000256" key="1">
    <source>
        <dbReference type="SAM" id="SignalP"/>
    </source>
</evidence>
<accession>A0A226CZV8</accession>
<name>A0A226CZV8_FOLCA</name>
<dbReference type="AlphaFoldDB" id="A0A226CZV8"/>
<organism evidence="3 4">
    <name type="scientific">Folsomia candida</name>
    <name type="common">Springtail</name>
    <dbReference type="NCBI Taxonomy" id="158441"/>
    <lineage>
        <taxon>Eukaryota</taxon>
        <taxon>Metazoa</taxon>
        <taxon>Ecdysozoa</taxon>
        <taxon>Arthropoda</taxon>
        <taxon>Hexapoda</taxon>
        <taxon>Collembola</taxon>
        <taxon>Entomobryomorpha</taxon>
        <taxon>Isotomoidea</taxon>
        <taxon>Isotomidae</taxon>
        <taxon>Proisotominae</taxon>
        <taxon>Folsomia</taxon>
    </lineage>
</organism>
<dbReference type="Proteomes" id="UP000198287">
    <property type="component" value="Unassembled WGS sequence"/>
</dbReference>